<dbReference type="GO" id="GO:0005886">
    <property type="term" value="C:plasma membrane"/>
    <property type="evidence" value="ECO:0007669"/>
    <property type="project" value="UniProtKB-SubCell"/>
</dbReference>
<dbReference type="SUPFAM" id="SSF90123">
    <property type="entry name" value="ABC transporter transmembrane region"/>
    <property type="match status" value="1"/>
</dbReference>
<dbReference type="GO" id="GO:0005524">
    <property type="term" value="F:ATP binding"/>
    <property type="evidence" value="ECO:0007669"/>
    <property type="project" value="InterPro"/>
</dbReference>
<protein>
    <submittedName>
        <fullName evidence="6">Uncharacterized protein</fullName>
    </submittedName>
</protein>
<proteinExistence type="predicted"/>
<evidence type="ECO:0000256" key="3">
    <source>
        <dbReference type="ARBA" id="ARBA00022989"/>
    </source>
</evidence>
<feature type="transmembrane region" description="Helical" evidence="5">
    <location>
        <begin position="104"/>
        <end position="124"/>
    </location>
</feature>
<keyword evidence="2 5" id="KW-0812">Transmembrane</keyword>
<keyword evidence="7" id="KW-1185">Reference proteome</keyword>
<organism evidence="6 7">
    <name type="scientific">Ruminiclostridium sufflavum DSM 19573</name>
    <dbReference type="NCBI Taxonomy" id="1121337"/>
    <lineage>
        <taxon>Bacteria</taxon>
        <taxon>Bacillati</taxon>
        <taxon>Bacillota</taxon>
        <taxon>Clostridia</taxon>
        <taxon>Eubacteriales</taxon>
        <taxon>Oscillospiraceae</taxon>
        <taxon>Ruminiclostridium</taxon>
    </lineage>
</organism>
<evidence type="ECO:0000313" key="7">
    <source>
        <dbReference type="Proteomes" id="UP000248132"/>
    </source>
</evidence>
<reference evidence="6 7" key="1">
    <citation type="submission" date="2018-06" db="EMBL/GenBank/DDBJ databases">
        <title>Genomic Encyclopedia of Type Strains, Phase I: the one thousand microbial genomes (KMG-I) project.</title>
        <authorList>
            <person name="Kyrpides N."/>
        </authorList>
    </citation>
    <scope>NUCLEOTIDE SEQUENCE [LARGE SCALE GENOMIC DNA]</scope>
    <source>
        <strain evidence="6 7">DSM 19573</strain>
    </source>
</reference>
<dbReference type="InterPro" id="IPR036640">
    <property type="entry name" value="ABC1_TM_sf"/>
</dbReference>
<keyword evidence="3 5" id="KW-1133">Transmembrane helix</keyword>
<dbReference type="EMBL" id="QKMR01000008">
    <property type="protein sequence ID" value="PYG88033.1"/>
    <property type="molecule type" value="Genomic_DNA"/>
</dbReference>
<dbReference type="AlphaFoldDB" id="A0A318XN18"/>
<dbReference type="Proteomes" id="UP000248132">
    <property type="component" value="Unassembled WGS sequence"/>
</dbReference>
<dbReference type="RefSeq" id="WP_110461780.1">
    <property type="nucleotide sequence ID" value="NZ_QKMR01000008.1"/>
</dbReference>
<accession>A0A318XN18</accession>
<comment type="subcellular location">
    <subcellularLocation>
        <location evidence="1">Cell membrane</location>
        <topology evidence="1">Multi-pass membrane protein</topology>
    </subcellularLocation>
</comment>
<name>A0A318XN18_9FIRM</name>
<comment type="caution">
    <text evidence="6">The sequence shown here is derived from an EMBL/GenBank/DDBJ whole genome shotgun (WGS) entry which is preliminary data.</text>
</comment>
<feature type="transmembrane region" description="Helical" evidence="5">
    <location>
        <begin position="20"/>
        <end position="52"/>
    </location>
</feature>
<evidence type="ECO:0000256" key="5">
    <source>
        <dbReference type="SAM" id="Phobius"/>
    </source>
</evidence>
<evidence type="ECO:0000256" key="1">
    <source>
        <dbReference type="ARBA" id="ARBA00004651"/>
    </source>
</evidence>
<feature type="transmembrane region" description="Helical" evidence="5">
    <location>
        <begin position="130"/>
        <end position="150"/>
    </location>
</feature>
<evidence type="ECO:0000256" key="2">
    <source>
        <dbReference type="ARBA" id="ARBA00022692"/>
    </source>
</evidence>
<evidence type="ECO:0000313" key="6">
    <source>
        <dbReference type="EMBL" id="PYG88033.1"/>
    </source>
</evidence>
<evidence type="ECO:0000256" key="4">
    <source>
        <dbReference type="ARBA" id="ARBA00023136"/>
    </source>
</evidence>
<sequence>MSNNVKLYEEGQENTSTLNVIIGNIIMILWFAVGTLACAFLSRIVAIIYLTYSIVMIYFVMRKLVCTNCYYYGKNCSMGWGKLASLFFKKGDISKFKGCGGQKLAPVVYGVISIIPIILIIISLVKAFTLTKIAVLVVFLLITVYTNVISRKTSCSKCKMRYECSGCIVK</sequence>
<keyword evidence="4 5" id="KW-0472">Membrane</keyword>
<gene>
    <name evidence="6" type="ORF">LY28_01743</name>
</gene>